<evidence type="ECO:0000313" key="2">
    <source>
        <dbReference type="Proteomes" id="UP000360750"/>
    </source>
</evidence>
<dbReference type="EMBL" id="CAACYD010000006">
    <property type="protein sequence ID" value="VFA88246.1"/>
    <property type="molecule type" value="Genomic_DNA"/>
</dbReference>
<protein>
    <submittedName>
        <fullName evidence="1">Uncharacterized protein</fullName>
    </submittedName>
</protein>
<dbReference type="AlphaFoldDB" id="A0ABD7V2A7"/>
<reference evidence="1 2" key="1">
    <citation type="submission" date="2019-02" db="EMBL/GenBank/DDBJ databases">
        <authorList>
            <consortium name="Pathogen Informatics"/>
        </authorList>
    </citation>
    <scope>NUCLEOTIDE SEQUENCE [LARGE SCALE GENOMIC DNA]</scope>
    <source>
        <strain evidence="1 2">3012STDY6756503</strain>
    </source>
</reference>
<dbReference type="GeneID" id="60752139"/>
<gene>
    <name evidence="1" type="ORF">NCTC8139_01789</name>
</gene>
<proteinExistence type="predicted"/>
<organism evidence="1 2">
    <name type="scientific">Gordonia paraffinivorans</name>
    <dbReference type="NCBI Taxonomy" id="175628"/>
    <lineage>
        <taxon>Bacteria</taxon>
        <taxon>Bacillati</taxon>
        <taxon>Actinomycetota</taxon>
        <taxon>Actinomycetes</taxon>
        <taxon>Mycobacteriales</taxon>
        <taxon>Gordoniaceae</taxon>
        <taxon>Gordonia</taxon>
    </lineage>
</organism>
<name>A0ABD7V2A7_9ACTN</name>
<dbReference type="RefSeq" id="WP_181954822.1">
    <property type="nucleotide sequence ID" value="NZ_CAACYD010000006.1"/>
</dbReference>
<dbReference type="Proteomes" id="UP000360750">
    <property type="component" value="Unassembled WGS sequence"/>
</dbReference>
<sequence>MKGASKTFAENDYVGLQLRADNLSVAVVGGFTSDDALRFRRTTVERLDVGWPSHGYEADALDFVAEIAPRTLQPMVLGVMSHRSGGELRSVLDAWAGAAIRELAGRSTRTPAAPLSHADGSAGARGIAGVECLCGKVIQPAARGSQITTGILRSVHAA</sequence>
<comment type="caution">
    <text evidence="1">The sequence shown here is derived from an EMBL/GenBank/DDBJ whole genome shotgun (WGS) entry which is preliminary data.</text>
</comment>
<evidence type="ECO:0000313" key="1">
    <source>
        <dbReference type="EMBL" id="VFA88246.1"/>
    </source>
</evidence>
<accession>A0ABD7V2A7</accession>